<dbReference type="AlphaFoldDB" id="A0A4Q2ULU9"/>
<keyword evidence="2" id="KW-1185">Reference proteome</keyword>
<comment type="caution">
    <text evidence="1">The sequence shown here is derived from an EMBL/GenBank/DDBJ whole genome shotgun (WGS) entry which is preliminary data.</text>
</comment>
<dbReference type="EMBL" id="SBLB01000003">
    <property type="protein sequence ID" value="RYC69712.1"/>
    <property type="molecule type" value="Genomic_DNA"/>
</dbReference>
<dbReference type="RefSeq" id="WP_129601999.1">
    <property type="nucleotide sequence ID" value="NZ_SBLB01000003.1"/>
</dbReference>
<reference evidence="1 2" key="1">
    <citation type="submission" date="2019-01" db="EMBL/GenBank/DDBJ databases">
        <title>Spirosoma flava sp. nov., a propanil-degrading bacterium isolated from herbicide-contaminated soil.</title>
        <authorList>
            <person name="Zhang L."/>
            <person name="Jiang J.-D."/>
        </authorList>
    </citation>
    <scope>NUCLEOTIDE SEQUENCE [LARGE SCALE GENOMIC DNA]</scope>
    <source>
        <strain evidence="1 2">TY50</strain>
    </source>
</reference>
<protein>
    <submittedName>
        <fullName evidence="1">DUF4403 family protein</fullName>
    </submittedName>
</protein>
<accession>A0A4Q2ULU9</accession>
<dbReference type="InterPro" id="IPR025515">
    <property type="entry name" value="DUF4403"/>
</dbReference>
<evidence type="ECO:0000313" key="2">
    <source>
        <dbReference type="Proteomes" id="UP000290407"/>
    </source>
</evidence>
<dbReference type="PROSITE" id="PS51257">
    <property type="entry name" value="PROKAR_LIPOPROTEIN"/>
    <property type="match status" value="1"/>
</dbReference>
<evidence type="ECO:0000313" key="1">
    <source>
        <dbReference type="EMBL" id="RYC69712.1"/>
    </source>
</evidence>
<name>A0A4Q2ULU9_9BACT</name>
<gene>
    <name evidence="1" type="ORF">EQG79_14040</name>
</gene>
<sequence>MNAQRIIGFIVFALAFSLSVSCNRVRSKAPAQQDFEPAIPDPISYVAGDITFQIKDLERKINQSLNPVLVTEETFEGKKGEAWRLRVERTGPVQIRYDRQRVYLSAPLKVWYSNPIGLRKHRKRRTLCALSVNFASPLTVGENWRLATRSRFENYQWIQKPTVRLLGIRVNITKLADTILNKRKAEIELAIDKAVHNELRLDKHIRKVWRDVQKPLRITRKPEELWLIPRPFSVAAAPVYGNRQRITVPLQIAFRVETRVGPRPVELELEKLPRLQRRNKLPGASRLQVLAFIPYADLNRVLTRSLPERKLDLAGGNITVKNATVYGNGRSLILRTDVRGSVNGTLYFRGQPAYDTLNNTLKVEYVDFDVDTKERIFATADWLLHDRLRDTLQAAMVVPLRTQIDQIPGKIETAFARSKGGEKTALDVDQFRMVPQRIVVRPDGVQVLISVQSKVQVLVKRL</sequence>
<organism evidence="1 2">
    <name type="scientific">Spirosoma sordidisoli</name>
    <dbReference type="NCBI Taxonomy" id="2502893"/>
    <lineage>
        <taxon>Bacteria</taxon>
        <taxon>Pseudomonadati</taxon>
        <taxon>Bacteroidota</taxon>
        <taxon>Cytophagia</taxon>
        <taxon>Cytophagales</taxon>
        <taxon>Cytophagaceae</taxon>
        <taxon>Spirosoma</taxon>
    </lineage>
</organism>
<dbReference type="Pfam" id="PF14356">
    <property type="entry name" value="DUF4403"/>
    <property type="match status" value="1"/>
</dbReference>
<dbReference type="Proteomes" id="UP000290407">
    <property type="component" value="Unassembled WGS sequence"/>
</dbReference>
<proteinExistence type="predicted"/>